<evidence type="ECO:0000313" key="3">
    <source>
        <dbReference type="Proteomes" id="UP000559256"/>
    </source>
</evidence>
<reference evidence="2 3" key="1">
    <citation type="journal article" date="2020" name="ISME J.">
        <title>Uncovering the hidden diversity of litter-decomposition mechanisms in mushroom-forming fungi.</title>
        <authorList>
            <person name="Floudas D."/>
            <person name="Bentzer J."/>
            <person name="Ahren D."/>
            <person name="Johansson T."/>
            <person name="Persson P."/>
            <person name="Tunlid A."/>
        </authorList>
    </citation>
    <scope>NUCLEOTIDE SEQUENCE [LARGE SCALE GENOMIC DNA]</scope>
    <source>
        <strain evidence="2 3">CBS 291.85</strain>
    </source>
</reference>
<gene>
    <name evidence="2" type="ORF">D9758_016119</name>
</gene>
<accession>A0A8H5BZZ5</accession>
<sequence length="381" mass="42479">MRIVFLKQRGSLQDASLWLRLRHIKAMMDFTPLKTQKMAQLSDEQFSKLRETFAESSGGTGTYGAYAVLFLMAVYVLLRNGLHNSLARQILFAIILFIFVVCTAKSVAYTKLFYMTMDDFQFSESHQVLIDRYLIVLSVLTHVNSVLSDGIVVWRAWALYPHSIKVKTFLSLCVVGTIVTSSVDCAFEIKDGSKTHTTRSGLGTLWFYLTLLGTNIAATGLVGYKYWEYRTIKGTVADASMINQARGKPKVEKVLIMVIESGFIYCFYWITVMLSAVWGTADVGHEVLECVLPQIQGIYLTILILLVAGQRDDVDSTTRGISAIEFAHSPNLGSTDSSDGIAGDSDERLPHIGQSFVERVRKSEFKSFESSLKKAESTSVC</sequence>
<keyword evidence="1" id="KW-0812">Transmembrane</keyword>
<feature type="transmembrane region" description="Helical" evidence="1">
    <location>
        <begin position="291"/>
        <end position="309"/>
    </location>
</feature>
<comment type="caution">
    <text evidence="2">The sequence shown here is derived from an EMBL/GenBank/DDBJ whole genome shotgun (WGS) entry which is preliminary data.</text>
</comment>
<protein>
    <submittedName>
        <fullName evidence="2">Uncharacterized protein</fullName>
    </submittedName>
</protein>
<feature type="transmembrane region" description="Helical" evidence="1">
    <location>
        <begin position="134"/>
        <end position="157"/>
    </location>
</feature>
<feature type="transmembrane region" description="Helical" evidence="1">
    <location>
        <begin position="60"/>
        <end position="78"/>
    </location>
</feature>
<keyword evidence="1" id="KW-1133">Transmembrane helix</keyword>
<evidence type="ECO:0000313" key="2">
    <source>
        <dbReference type="EMBL" id="KAF5332334.1"/>
    </source>
</evidence>
<keyword evidence="3" id="KW-1185">Reference proteome</keyword>
<keyword evidence="1" id="KW-0472">Membrane</keyword>
<dbReference type="EMBL" id="JAACJM010000312">
    <property type="protein sequence ID" value="KAF5332334.1"/>
    <property type="molecule type" value="Genomic_DNA"/>
</dbReference>
<dbReference type="Proteomes" id="UP000559256">
    <property type="component" value="Unassembled WGS sequence"/>
</dbReference>
<dbReference type="AlphaFoldDB" id="A0A8H5BZZ5"/>
<feature type="transmembrane region" description="Helical" evidence="1">
    <location>
        <begin position="205"/>
        <end position="224"/>
    </location>
</feature>
<feature type="transmembrane region" description="Helical" evidence="1">
    <location>
        <begin position="90"/>
        <end position="114"/>
    </location>
</feature>
<dbReference type="OrthoDB" id="3029622at2759"/>
<organism evidence="2 3">
    <name type="scientific">Tetrapyrgos nigripes</name>
    <dbReference type="NCBI Taxonomy" id="182062"/>
    <lineage>
        <taxon>Eukaryota</taxon>
        <taxon>Fungi</taxon>
        <taxon>Dikarya</taxon>
        <taxon>Basidiomycota</taxon>
        <taxon>Agaricomycotina</taxon>
        <taxon>Agaricomycetes</taxon>
        <taxon>Agaricomycetidae</taxon>
        <taxon>Agaricales</taxon>
        <taxon>Marasmiineae</taxon>
        <taxon>Marasmiaceae</taxon>
        <taxon>Tetrapyrgos</taxon>
    </lineage>
</organism>
<feature type="transmembrane region" description="Helical" evidence="1">
    <location>
        <begin position="254"/>
        <end position="279"/>
    </location>
</feature>
<evidence type="ECO:0000256" key="1">
    <source>
        <dbReference type="SAM" id="Phobius"/>
    </source>
</evidence>
<feature type="transmembrane region" description="Helical" evidence="1">
    <location>
        <begin position="169"/>
        <end position="189"/>
    </location>
</feature>
<proteinExistence type="predicted"/>
<name>A0A8H5BZZ5_9AGAR</name>